<dbReference type="FunFam" id="1.20.120.1900:FF:000018">
    <property type="entry name" value="Gamma-tubulin complex component 6 isoform A"/>
    <property type="match status" value="1"/>
</dbReference>
<dbReference type="GO" id="GO:0007020">
    <property type="term" value="P:microtubule nucleation"/>
    <property type="evidence" value="ECO:0007669"/>
    <property type="project" value="InterPro"/>
</dbReference>
<evidence type="ECO:0000256" key="4">
    <source>
        <dbReference type="ARBA" id="ARBA00022701"/>
    </source>
</evidence>
<dbReference type="GO" id="GO:0051011">
    <property type="term" value="F:microtubule minus-end binding"/>
    <property type="evidence" value="ECO:0007669"/>
    <property type="project" value="TreeGrafter"/>
</dbReference>
<evidence type="ECO:0000259" key="7">
    <source>
        <dbReference type="Pfam" id="PF17681"/>
    </source>
</evidence>
<keyword evidence="3" id="KW-0963">Cytoplasm</keyword>
<dbReference type="Pfam" id="PF17681">
    <property type="entry name" value="GCP_N_terminal"/>
    <property type="match status" value="1"/>
</dbReference>
<evidence type="ECO:0000256" key="1">
    <source>
        <dbReference type="ARBA" id="ARBA00004245"/>
    </source>
</evidence>
<dbReference type="Gene3D" id="1.20.120.1900">
    <property type="entry name" value="Gamma-tubulin complex, C-terminal domain"/>
    <property type="match status" value="1"/>
</dbReference>
<dbReference type="Proteomes" id="UP000233837">
    <property type="component" value="Unassembled WGS sequence"/>
</dbReference>
<dbReference type="InterPro" id="IPR041470">
    <property type="entry name" value="GCP_N"/>
</dbReference>
<organism evidence="8 9">
    <name type="scientific">Dendrobium catenatum</name>
    <dbReference type="NCBI Taxonomy" id="906689"/>
    <lineage>
        <taxon>Eukaryota</taxon>
        <taxon>Viridiplantae</taxon>
        <taxon>Streptophyta</taxon>
        <taxon>Embryophyta</taxon>
        <taxon>Tracheophyta</taxon>
        <taxon>Spermatophyta</taxon>
        <taxon>Magnoliopsida</taxon>
        <taxon>Liliopsida</taxon>
        <taxon>Asparagales</taxon>
        <taxon>Orchidaceae</taxon>
        <taxon>Epidendroideae</taxon>
        <taxon>Malaxideae</taxon>
        <taxon>Dendrobiinae</taxon>
        <taxon>Dendrobium</taxon>
    </lineage>
</organism>
<dbReference type="GO" id="GO:0051225">
    <property type="term" value="P:spindle assembly"/>
    <property type="evidence" value="ECO:0007669"/>
    <property type="project" value="TreeGrafter"/>
</dbReference>
<dbReference type="InterPro" id="IPR042241">
    <property type="entry name" value="GCP_C_sf"/>
</dbReference>
<dbReference type="STRING" id="906689.A0A2I0W1W1"/>
<dbReference type="PANTHER" id="PTHR19302">
    <property type="entry name" value="GAMMA TUBULIN COMPLEX PROTEIN"/>
    <property type="match status" value="1"/>
</dbReference>
<accession>A0A2I0W1W1</accession>
<dbReference type="GO" id="GO:0000922">
    <property type="term" value="C:spindle pole"/>
    <property type="evidence" value="ECO:0007669"/>
    <property type="project" value="InterPro"/>
</dbReference>
<evidence type="ECO:0000256" key="3">
    <source>
        <dbReference type="ARBA" id="ARBA00022490"/>
    </source>
</evidence>
<dbReference type="GO" id="GO:0031122">
    <property type="term" value="P:cytoplasmic microtubule organization"/>
    <property type="evidence" value="ECO:0007669"/>
    <property type="project" value="TreeGrafter"/>
</dbReference>
<evidence type="ECO:0000313" key="9">
    <source>
        <dbReference type="Proteomes" id="UP000233837"/>
    </source>
</evidence>
<dbReference type="InterPro" id="IPR040457">
    <property type="entry name" value="GCP_C"/>
</dbReference>
<proteinExistence type="inferred from homology"/>
<dbReference type="AlphaFoldDB" id="A0A2I0W1W1"/>
<dbReference type="GO" id="GO:0000278">
    <property type="term" value="P:mitotic cell cycle"/>
    <property type="evidence" value="ECO:0007669"/>
    <property type="project" value="TreeGrafter"/>
</dbReference>
<keyword evidence="4" id="KW-0493">Microtubule</keyword>
<dbReference type="GO" id="GO:0000930">
    <property type="term" value="C:gamma-tubulin complex"/>
    <property type="evidence" value="ECO:0007669"/>
    <property type="project" value="TreeGrafter"/>
</dbReference>
<dbReference type="GO" id="GO:0051321">
    <property type="term" value="P:meiotic cell cycle"/>
    <property type="evidence" value="ECO:0007669"/>
    <property type="project" value="TreeGrafter"/>
</dbReference>
<gene>
    <name evidence="8" type="ORF">MA16_Dca017537</name>
</gene>
<dbReference type="Pfam" id="PF04130">
    <property type="entry name" value="GCP_C_terminal"/>
    <property type="match status" value="1"/>
</dbReference>
<evidence type="ECO:0000256" key="2">
    <source>
        <dbReference type="ARBA" id="ARBA00010337"/>
    </source>
</evidence>
<dbReference type="InterPro" id="IPR007259">
    <property type="entry name" value="GCP"/>
</dbReference>
<name>A0A2I0W1W1_9ASPA</name>
<evidence type="ECO:0000313" key="8">
    <source>
        <dbReference type="EMBL" id="PKU69650.1"/>
    </source>
</evidence>
<dbReference type="GO" id="GO:0005874">
    <property type="term" value="C:microtubule"/>
    <property type="evidence" value="ECO:0007669"/>
    <property type="project" value="UniProtKB-KW"/>
</dbReference>
<feature type="domain" description="Gamma tubulin complex component protein N-terminal" evidence="7">
    <location>
        <begin position="64"/>
        <end position="401"/>
    </location>
</feature>
<keyword evidence="9" id="KW-1185">Reference proteome</keyword>
<dbReference type="GO" id="GO:0043015">
    <property type="term" value="F:gamma-tubulin binding"/>
    <property type="evidence" value="ECO:0007669"/>
    <property type="project" value="InterPro"/>
</dbReference>
<comment type="similarity">
    <text evidence="2">Belongs to the TUBGCP family.</text>
</comment>
<feature type="domain" description="Gamma tubulin complex component C-terminal" evidence="6">
    <location>
        <begin position="912"/>
        <end position="1225"/>
    </location>
</feature>
<sequence length="1238" mass="140559">MEVESSFQCQLRNLKMDDPWVAPKTWESIVSESGTARTIDPAQGPQDTMYDLSAVSEASLVGLVINALQGVKSSIIEIDKLSLPFCSSPADRSYCRVPSLWCRLSSTHALGRMLKSISHSGLLFFFLHEFISHFLGTDHNANSVRRNNTENFLIPSNREQGKIEMKECPPYSLVNQAFAVAIGKLLEGYLCALSTLSASIKLRRSVQCKGESFPICQVEGTLTSVVHPEITFMEIYLHTKELRMHIETLGSICFSQTFIEVLSLDSIVDFHNFPRGADLLTYLYIQLQDADPVHHALLKYLFIRSYKPYCGFIKLWMYRATIDDPYGEFFVESSDTTTTTDASSLSLKFSLATIKELSGVSIPCFLKDVCYQLLRAGQQLQVLLKLLDLCDLSFSGENVPCDLSVLREILPFWVDSSSELDLLSNPLIFDINVMEDLIQKRDIKYRNMMEKLQNYLLKLSGKERWSSHNVIAFGSLPILLGRSGLNVPCPSVFDGESNFIHRNTTVASDDNAYSDASSSSTESAFELELSLSSECSSHDYNDESISENFYDLNDNICRSSKSMFSKLPADHAKNSILQTYAKTNWPCLRPPSFRTFTEHLYPITFCSHLQHQNWKTNQISASPNSDIIKDLRIFENLTELCQSGGCWPLGGLPSNPFCAYMKCGSPQQLQFTECCFKNDDGGTDKFSCEEEFFAKAFGSFMLSFDGSREMQTPTETFGSLSHSMSSFSQPYAFSTNPMLAKTAWLPTVGNSKDTSFITKDSSYLRNFNFSSVTDPFKLHSESLPLSSCDRSKAEASLSVQLGGSVGGVDYSTDTIKATVENQPISISLCSAGEANLQKGAQLPNASGGADWAKSLKYPIKNGTYGDDDVHSEQKFLIPLDIIVDRCIIQEILLQYKYISFFTIKFLEEGFSLREHLLALRRYHFMEISDWADLFVMSLGCQKWSAFEHEEEASRIQGLLDLALQRSSCENDPYKERLFIYIKGESVYEPVIKNGIHAFDFVALGYRVDWPVNIVVTQEALQIYADIFSYLIQIRLSVASLIDVWHYLKDALYILNHGQQRTFREMEDFNSLMRMRQQIYHFVTTLQQYVQSQLSDVSWCRFQDSLKHTVKDILDLESVHMLYLADAVHICFLSDDAKEVATIIKNILQCALDFRLCFSGNRFSDHLHEKDESYLRSQIDFTQVSTVNTSFKKNLKELYLLYIKSPKHREFSLYRFWSNLNFNGYFSTIINKESGYSYL</sequence>
<evidence type="ECO:0000256" key="5">
    <source>
        <dbReference type="ARBA" id="ARBA00023212"/>
    </source>
</evidence>
<dbReference type="OrthoDB" id="775571at2759"/>
<dbReference type="EMBL" id="KZ503017">
    <property type="protein sequence ID" value="PKU69650.1"/>
    <property type="molecule type" value="Genomic_DNA"/>
</dbReference>
<evidence type="ECO:0000259" key="6">
    <source>
        <dbReference type="Pfam" id="PF04130"/>
    </source>
</evidence>
<reference evidence="8 9" key="1">
    <citation type="journal article" date="2016" name="Sci. Rep.">
        <title>The Dendrobium catenatum Lindl. genome sequence provides insights into polysaccharide synthase, floral development and adaptive evolution.</title>
        <authorList>
            <person name="Zhang G.Q."/>
            <person name="Xu Q."/>
            <person name="Bian C."/>
            <person name="Tsai W.C."/>
            <person name="Yeh C.M."/>
            <person name="Liu K.W."/>
            <person name="Yoshida K."/>
            <person name="Zhang L.S."/>
            <person name="Chang S.B."/>
            <person name="Chen F."/>
            <person name="Shi Y."/>
            <person name="Su Y.Y."/>
            <person name="Zhang Y.Q."/>
            <person name="Chen L.J."/>
            <person name="Yin Y."/>
            <person name="Lin M."/>
            <person name="Huang H."/>
            <person name="Deng H."/>
            <person name="Wang Z.W."/>
            <person name="Zhu S.L."/>
            <person name="Zhao X."/>
            <person name="Deng C."/>
            <person name="Niu S.C."/>
            <person name="Huang J."/>
            <person name="Wang M."/>
            <person name="Liu G.H."/>
            <person name="Yang H.J."/>
            <person name="Xiao X.J."/>
            <person name="Hsiao Y.Y."/>
            <person name="Wu W.L."/>
            <person name="Chen Y.Y."/>
            <person name="Mitsuda N."/>
            <person name="Ohme-Takagi M."/>
            <person name="Luo Y.B."/>
            <person name="Van de Peer Y."/>
            <person name="Liu Z.J."/>
        </authorList>
    </citation>
    <scope>NUCLEOTIDE SEQUENCE [LARGE SCALE GENOMIC DNA]</scope>
    <source>
        <tissue evidence="8">The whole plant</tissue>
    </source>
</reference>
<keyword evidence="5" id="KW-0206">Cytoskeleton</keyword>
<dbReference type="PANTHER" id="PTHR19302:SF70">
    <property type="entry name" value="GAMMA-TUBULIN COMPLEX COMPONENT 6"/>
    <property type="match status" value="1"/>
</dbReference>
<protein>
    <submittedName>
        <fullName evidence="8">Gamma-tubulin complex component 4 like</fullName>
    </submittedName>
</protein>
<comment type="subcellular location">
    <subcellularLocation>
        <location evidence="1">Cytoplasm</location>
        <location evidence="1">Cytoskeleton</location>
    </subcellularLocation>
</comment>
<reference evidence="8 9" key="2">
    <citation type="journal article" date="2017" name="Nature">
        <title>The Apostasia genome and the evolution of orchids.</title>
        <authorList>
            <person name="Zhang G.Q."/>
            <person name="Liu K.W."/>
            <person name="Li Z."/>
            <person name="Lohaus R."/>
            <person name="Hsiao Y.Y."/>
            <person name="Niu S.C."/>
            <person name="Wang J.Y."/>
            <person name="Lin Y.C."/>
            <person name="Xu Q."/>
            <person name="Chen L.J."/>
            <person name="Yoshida K."/>
            <person name="Fujiwara S."/>
            <person name="Wang Z.W."/>
            <person name="Zhang Y.Q."/>
            <person name="Mitsuda N."/>
            <person name="Wang M."/>
            <person name="Liu G.H."/>
            <person name="Pecoraro L."/>
            <person name="Huang H.X."/>
            <person name="Xiao X.J."/>
            <person name="Lin M."/>
            <person name="Wu X.Y."/>
            <person name="Wu W.L."/>
            <person name="Chen Y.Y."/>
            <person name="Chang S.B."/>
            <person name="Sakamoto S."/>
            <person name="Ohme-Takagi M."/>
            <person name="Yagi M."/>
            <person name="Zeng S.J."/>
            <person name="Shen C.Y."/>
            <person name="Yeh C.M."/>
            <person name="Luo Y.B."/>
            <person name="Tsai W.C."/>
            <person name="Van de Peer Y."/>
            <person name="Liu Z.J."/>
        </authorList>
    </citation>
    <scope>NUCLEOTIDE SEQUENCE [LARGE SCALE GENOMIC DNA]</scope>
    <source>
        <tissue evidence="8">The whole plant</tissue>
    </source>
</reference>